<reference evidence="1" key="1">
    <citation type="journal article" date="2005" name="PLoS Biol.">
        <title>The genomes of Oryza sativa: a history of duplications.</title>
        <authorList>
            <person name="Yu J."/>
            <person name="Wang J."/>
            <person name="Lin W."/>
            <person name="Li S."/>
            <person name="Li H."/>
            <person name="Zhou J."/>
            <person name="Ni P."/>
            <person name="Dong W."/>
            <person name="Hu S."/>
            <person name="Zeng C."/>
            <person name="Zhang J."/>
            <person name="Zhang Y."/>
            <person name="Li R."/>
            <person name="Xu Z."/>
            <person name="Li S."/>
            <person name="Li X."/>
            <person name="Zheng H."/>
            <person name="Cong L."/>
            <person name="Lin L."/>
            <person name="Yin J."/>
            <person name="Geng J."/>
            <person name="Li G."/>
            <person name="Shi J."/>
            <person name="Liu J."/>
            <person name="Lv H."/>
            <person name="Li J."/>
            <person name="Wang J."/>
            <person name="Deng Y."/>
            <person name="Ran L."/>
            <person name="Shi X."/>
            <person name="Wang X."/>
            <person name="Wu Q."/>
            <person name="Li C."/>
            <person name="Ren X."/>
            <person name="Wang J."/>
            <person name="Wang X."/>
            <person name="Li D."/>
            <person name="Liu D."/>
            <person name="Zhang X."/>
            <person name="Ji Z."/>
            <person name="Zhao W."/>
            <person name="Sun Y."/>
            <person name="Zhang Z."/>
            <person name="Bao J."/>
            <person name="Han Y."/>
            <person name="Dong L."/>
            <person name="Ji J."/>
            <person name="Chen P."/>
            <person name="Wu S."/>
            <person name="Liu J."/>
            <person name="Xiao Y."/>
            <person name="Bu D."/>
            <person name="Tan J."/>
            <person name="Yang L."/>
            <person name="Ye C."/>
            <person name="Zhang J."/>
            <person name="Xu J."/>
            <person name="Zhou Y."/>
            <person name="Yu Y."/>
            <person name="Zhang B."/>
            <person name="Zhuang S."/>
            <person name="Wei H."/>
            <person name="Liu B."/>
            <person name="Lei M."/>
            <person name="Yu H."/>
            <person name="Li Y."/>
            <person name="Xu H."/>
            <person name="Wei S."/>
            <person name="He X."/>
            <person name="Fang L."/>
            <person name="Zhang Z."/>
            <person name="Zhang Y."/>
            <person name="Huang X."/>
            <person name="Su Z."/>
            <person name="Tong W."/>
            <person name="Li J."/>
            <person name="Tong Z."/>
            <person name="Li S."/>
            <person name="Ye J."/>
            <person name="Wang L."/>
            <person name="Fang L."/>
            <person name="Lei T."/>
            <person name="Chen C."/>
            <person name="Chen H."/>
            <person name="Xu Z."/>
            <person name="Li H."/>
            <person name="Huang H."/>
            <person name="Zhang F."/>
            <person name="Xu H."/>
            <person name="Li N."/>
            <person name="Zhao C."/>
            <person name="Li S."/>
            <person name="Dong L."/>
            <person name="Huang Y."/>
            <person name="Li L."/>
            <person name="Xi Y."/>
            <person name="Qi Q."/>
            <person name="Li W."/>
            <person name="Zhang B."/>
            <person name="Hu W."/>
            <person name="Zhang Y."/>
            <person name="Tian X."/>
            <person name="Jiao Y."/>
            <person name="Liang X."/>
            <person name="Jin J."/>
            <person name="Gao L."/>
            <person name="Zheng W."/>
            <person name="Hao B."/>
            <person name="Liu S."/>
            <person name="Wang W."/>
            <person name="Yuan L."/>
            <person name="Cao M."/>
            <person name="McDermott J."/>
            <person name="Samudrala R."/>
            <person name="Wang J."/>
            <person name="Wong G.K."/>
            <person name="Yang H."/>
        </authorList>
    </citation>
    <scope>NUCLEOTIDE SEQUENCE [LARGE SCALE GENOMIC DNA]</scope>
</reference>
<dbReference type="AlphaFoldDB" id="B9F3X6"/>
<name>B9F3X6_ORYSJ</name>
<protein>
    <submittedName>
        <fullName evidence="1">Uncharacterized protein</fullName>
    </submittedName>
</protein>
<sequence>MAPRGHDMNLGTALQLLQESTASARQLKLSFALLAHGFQLSLRDIRDAAETAASYRMAMRGRRGEKEAQVQLQQLAASGAMNDEIVAECGSACRQAVGGAGESPGPRLGRVHVCLINHPGRPSTPDKPR</sequence>
<reference evidence="1" key="2">
    <citation type="submission" date="2008-12" db="EMBL/GenBank/DDBJ databases">
        <title>Improved gene annotation of the rice (Oryza sativa) genomes.</title>
        <authorList>
            <person name="Wang J."/>
            <person name="Li R."/>
            <person name="Fan W."/>
            <person name="Huang Q."/>
            <person name="Zhang J."/>
            <person name="Zhou Y."/>
            <person name="Hu Y."/>
            <person name="Zi S."/>
            <person name="Li J."/>
            <person name="Ni P."/>
            <person name="Zheng H."/>
            <person name="Zhang Y."/>
            <person name="Zhao M."/>
            <person name="Hao Q."/>
            <person name="McDermott J."/>
            <person name="Samudrala R."/>
            <person name="Kristiansen K."/>
            <person name="Wong G.K.-S."/>
        </authorList>
    </citation>
    <scope>NUCLEOTIDE SEQUENCE</scope>
</reference>
<evidence type="ECO:0000313" key="1">
    <source>
        <dbReference type="EMBL" id="EEE56528.1"/>
    </source>
</evidence>
<organism evidence="1">
    <name type="scientific">Oryza sativa subsp. japonica</name>
    <name type="common">Rice</name>
    <dbReference type="NCBI Taxonomy" id="39947"/>
    <lineage>
        <taxon>Eukaryota</taxon>
        <taxon>Viridiplantae</taxon>
        <taxon>Streptophyta</taxon>
        <taxon>Embryophyta</taxon>
        <taxon>Tracheophyta</taxon>
        <taxon>Spermatophyta</taxon>
        <taxon>Magnoliopsida</taxon>
        <taxon>Liliopsida</taxon>
        <taxon>Poales</taxon>
        <taxon>Poaceae</taxon>
        <taxon>BOP clade</taxon>
        <taxon>Oryzoideae</taxon>
        <taxon>Oryzeae</taxon>
        <taxon>Oryzinae</taxon>
        <taxon>Oryza</taxon>
        <taxon>Oryza sativa</taxon>
    </lineage>
</organism>
<dbReference type="Proteomes" id="UP000007752">
    <property type="component" value="Chromosome 2"/>
</dbReference>
<dbReference type="EMBL" id="CM000139">
    <property type="protein sequence ID" value="EEE56528.1"/>
    <property type="molecule type" value="Genomic_DNA"/>
</dbReference>
<gene>
    <name evidence="1" type="ORF">OsJ_05818</name>
</gene>
<accession>B9F3X6</accession>
<proteinExistence type="predicted"/>